<dbReference type="GeneID" id="24437060"/>
<protein>
    <submittedName>
        <fullName evidence="1">Uncharacterized protein</fullName>
    </submittedName>
</protein>
<evidence type="ECO:0000313" key="2">
    <source>
        <dbReference type="Proteomes" id="UP000009168"/>
    </source>
</evidence>
<accession>W7XFA0</accession>
<evidence type="ECO:0000313" key="1">
    <source>
        <dbReference type="EMBL" id="EWS76482.1"/>
    </source>
</evidence>
<sequence length="131" mass="15687">MYLHISLLIRHKLQNLKHIVDSLKQRKQNRKKSNLNQLNLCMIGKNYDKTRYQIEQIQFLNKKYQYQYIYLQRRKSILSLQKQYSASPSNELPLLLQHGIYNLAQLDLLNQNETGFKLSSQKETQTLDSFI</sequence>
<reference evidence="2" key="1">
    <citation type="journal article" date="2006" name="PLoS Biol.">
        <title>Macronuclear genome sequence of the ciliate Tetrahymena thermophila, a model eukaryote.</title>
        <authorList>
            <person name="Eisen J.A."/>
            <person name="Coyne R.S."/>
            <person name="Wu M."/>
            <person name="Wu D."/>
            <person name="Thiagarajan M."/>
            <person name="Wortman J.R."/>
            <person name="Badger J.H."/>
            <person name="Ren Q."/>
            <person name="Amedeo P."/>
            <person name="Jones K.M."/>
            <person name="Tallon L.J."/>
            <person name="Delcher A.L."/>
            <person name="Salzberg S.L."/>
            <person name="Silva J.C."/>
            <person name="Haas B.J."/>
            <person name="Majoros W.H."/>
            <person name="Farzad M."/>
            <person name="Carlton J.M."/>
            <person name="Smith R.K. Jr."/>
            <person name="Garg J."/>
            <person name="Pearlman R.E."/>
            <person name="Karrer K.M."/>
            <person name="Sun L."/>
            <person name="Manning G."/>
            <person name="Elde N.C."/>
            <person name="Turkewitz A.P."/>
            <person name="Asai D.J."/>
            <person name="Wilkes D.E."/>
            <person name="Wang Y."/>
            <person name="Cai H."/>
            <person name="Collins K."/>
            <person name="Stewart B.A."/>
            <person name="Lee S.R."/>
            <person name="Wilamowska K."/>
            <person name="Weinberg Z."/>
            <person name="Ruzzo W.L."/>
            <person name="Wloga D."/>
            <person name="Gaertig J."/>
            <person name="Frankel J."/>
            <person name="Tsao C.-C."/>
            <person name="Gorovsky M.A."/>
            <person name="Keeling P.J."/>
            <person name="Waller R.F."/>
            <person name="Patron N.J."/>
            <person name="Cherry J.M."/>
            <person name="Stover N.A."/>
            <person name="Krieger C.J."/>
            <person name="del Toro C."/>
            <person name="Ryder H.F."/>
            <person name="Williamson S.C."/>
            <person name="Barbeau R.A."/>
            <person name="Hamilton E.P."/>
            <person name="Orias E."/>
        </authorList>
    </citation>
    <scope>NUCLEOTIDE SEQUENCE [LARGE SCALE GENOMIC DNA]</scope>
    <source>
        <strain evidence="2">SB210</strain>
    </source>
</reference>
<dbReference type="KEGG" id="tet:TTHERM_000059525"/>
<name>W7XFA0_TETTS</name>
<dbReference type="EMBL" id="GG662853">
    <property type="protein sequence ID" value="EWS76482.1"/>
    <property type="molecule type" value="Genomic_DNA"/>
</dbReference>
<keyword evidence="2" id="KW-1185">Reference proteome</keyword>
<proteinExistence type="predicted"/>
<organism evidence="1 2">
    <name type="scientific">Tetrahymena thermophila (strain SB210)</name>
    <dbReference type="NCBI Taxonomy" id="312017"/>
    <lineage>
        <taxon>Eukaryota</taxon>
        <taxon>Sar</taxon>
        <taxon>Alveolata</taxon>
        <taxon>Ciliophora</taxon>
        <taxon>Intramacronucleata</taxon>
        <taxon>Oligohymenophorea</taxon>
        <taxon>Hymenostomatida</taxon>
        <taxon>Tetrahymenina</taxon>
        <taxon>Tetrahymenidae</taxon>
        <taxon>Tetrahymena</taxon>
    </lineage>
</organism>
<dbReference type="RefSeq" id="XP_012650982.1">
    <property type="nucleotide sequence ID" value="XM_012795528.1"/>
</dbReference>
<dbReference type="InParanoid" id="W7XFA0"/>
<dbReference type="AlphaFoldDB" id="W7XFA0"/>
<dbReference type="Proteomes" id="UP000009168">
    <property type="component" value="Unassembled WGS sequence"/>
</dbReference>
<gene>
    <name evidence="1" type="ORF">TTHERM_000059525</name>
</gene>